<dbReference type="PANTHER" id="PTHR22642:SF2">
    <property type="entry name" value="PROTEIN LONG AFTER FAR-RED 3"/>
    <property type="match status" value="1"/>
</dbReference>
<evidence type="ECO:0000313" key="4">
    <source>
        <dbReference type="Proteomes" id="UP001521931"/>
    </source>
</evidence>
<dbReference type="Gene3D" id="3.20.20.140">
    <property type="entry name" value="Metal-dependent hydrolases"/>
    <property type="match status" value="1"/>
</dbReference>
<gene>
    <name evidence="3" type="ORF">MHL29_13820</name>
</gene>
<dbReference type="SUPFAM" id="SSF51556">
    <property type="entry name" value="Metallo-dependent hydrolases"/>
    <property type="match status" value="1"/>
</dbReference>
<evidence type="ECO:0000259" key="2">
    <source>
        <dbReference type="Pfam" id="PF07969"/>
    </source>
</evidence>
<dbReference type="Proteomes" id="UP001521931">
    <property type="component" value="Unassembled WGS sequence"/>
</dbReference>
<reference evidence="3 4" key="1">
    <citation type="submission" date="2022-02" db="EMBL/GenBank/DDBJ databases">
        <title>Uncovering new skin microbiome diversity through culturing and metagenomics.</title>
        <authorList>
            <person name="Conlan S."/>
            <person name="Deming C."/>
            <person name="Nisc Comparative Sequencing Program N."/>
            <person name="Segre J.A."/>
        </authorList>
    </citation>
    <scope>NUCLEOTIDE SEQUENCE [LARGE SCALE GENOMIC DNA]</scope>
    <source>
        <strain evidence="3 4">ACRQZ</strain>
    </source>
</reference>
<dbReference type="Pfam" id="PF07969">
    <property type="entry name" value="Amidohydro_3"/>
    <property type="match status" value="1"/>
</dbReference>
<dbReference type="RefSeq" id="WP_239265413.1">
    <property type="nucleotide sequence ID" value="NZ_JAKRCV010000052.1"/>
</dbReference>
<dbReference type="InterPro" id="IPR032466">
    <property type="entry name" value="Metal_Hydrolase"/>
</dbReference>
<accession>A0ABS9Q500</accession>
<feature type="domain" description="Amidohydrolase 3" evidence="2">
    <location>
        <begin position="73"/>
        <end position="523"/>
    </location>
</feature>
<dbReference type="InterPro" id="IPR013108">
    <property type="entry name" value="Amidohydro_3"/>
</dbReference>
<dbReference type="Gene3D" id="3.10.310.70">
    <property type="match status" value="1"/>
</dbReference>
<name>A0ABS9Q500_9MICO</name>
<comment type="caution">
    <text evidence="3">The sequence shown here is derived from an EMBL/GenBank/DDBJ whole genome shotgun (WGS) entry which is preliminary data.</text>
</comment>
<dbReference type="Gene3D" id="2.30.40.10">
    <property type="entry name" value="Urease, subunit C, domain 1"/>
    <property type="match status" value="1"/>
</dbReference>
<sequence>MSSLLVRNVRLVPVTPPELGGRHTASAAGELDSGQTVAAHAGSEPVDVRVVDGVVTQVGPGLADDGSPVLEGEGRWAIPGLWDQHVHSAQAGLMARRLDVSGTAGPEEVTARVAEHVRSLDERPDADRTSVVSAWGHRSATWSRPATVAELDAVSGDHPVVVVSGDGHNGWLNSLALQRLSAPATRHALDEDDWFPVFGRLSELTGDDDVEGAVADLVADANARGVVGIVDFEFGAGYARWPERIAAGLDTLRVRPAVYPELLDAVVEAGLQTGQDLAAGLITMGPLKIISDGSLNTRTAYCCEPYVDAGSLEFPRGKVNFPLDRLTSLLSTAHGAGLEIALHAIGDAAVEQALAAFEATGAHGAIEHAQLVTWSDVPRMARLGVRASVQPAHLLDDRDVTDVCWGDRSERCFVLRSFIDAGVVLRMGSDAPVSPLDPWLAMAAAVHRSADERSAWHPEQAITPAEALGASTDGQGTIGVGSRGDVVLLDADPLVSGGGGVQAAARLRDMRVAATVVAGRVVHDAR</sequence>
<dbReference type="EMBL" id="JAKRCV010000052">
    <property type="protein sequence ID" value="MCG7322957.1"/>
    <property type="molecule type" value="Genomic_DNA"/>
</dbReference>
<evidence type="ECO:0000256" key="1">
    <source>
        <dbReference type="SAM" id="MobiDB-lite"/>
    </source>
</evidence>
<dbReference type="InterPro" id="IPR011059">
    <property type="entry name" value="Metal-dep_hydrolase_composite"/>
</dbReference>
<dbReference type="SUPFAM" id="SSF51338">
    <property type="entry name" value="Composite domain of metallo-dependent hydrolases"/>
    <property type="match status" value="1"/>
</dbReference>
<organism evidence="3 4">
    <name type="scientific">Arsenicicoccus bolidensis</name>
    <dbReference type="NCBI Taxonomy" id="229480"/>
    <lineage>
        <taxon>Bacteria</taxon>
        <taxon>Bacillati</taxon>
        <taxon>Actinomycetota</taxon>
        <taxon>Actinomycetes</taxon>
        <taxon>Micrococcales</taxon>
        <taxon>Intrasporangiaceae</taxon>
        <taxon>Arsenicicoccus</taxon>
    </lineage>
</organism>
<evidence type="ECO:0000313" key="3">
    <source>
        <dbReference type="EMBL" id="MCG7322957.1"/>
    </source>
</evidence>
<keyword evidence="4" id="KW-1185">Reference proteome</keyword>
<dbReference type="PANTHER" id="PTHR22642">
    <property type="entry name" value="IMIDAZOLONEPROPIONASE"/>
    <property type="match status" value="1"/>
</dbReference>
<feature type="region of interest" description="Disordered" evidence="1">
    <location>
        <begin position="15"/>
        <end position="41"/>
    </location>
</feature>
<protein>
    <submittedName>
        <fullName evidence="3">Amidohydrolase family protein</fullName>
    </submittedName>
</protein>
<proteinExistence type="predicted"/>